<evidence type="ECO:0000256" key="1">
    <source>
        <dbReference type="SAM" id="SignalP"/>
    </source>
</evidence>
<feature type="chain" id="PRO_5036972419" evidence="1">
    <location>
        <begin position="17"/>
        <end position="358"/>
    </location>
</feature>
<keyword evidence="2" id="KW-1185">Reference proteome</keyword>
<feature type="signal peptide" evidence="1">
    <location>
        <begin position="1"/>
        <end position="16"/>
    </location>
</feature>
<name>A0A914H6D8_GLORO</name>
<evidence type="ECO:0000313" key="3">
    <source>
        <dbReference type="WBParaSite" id="Gr19_v10_g14241.t1"/>
    </source>
</evidence>
<sequence length="358" mass="40554">MAKIGLCAKVCWFIYAQSVLLQLVHHNQRANAAGLKVYISPTGIHYHVNVYGTQNGNYGKIATAETKTEHPSEREIAVLNKKKFDGVTDVRFSFTPTNQQDNILQENEPGNGREYNSYWNKTFTIKTRRFFIDILSIGFALQLFYRSDLRFRFFIDRIRASDFLSIGFALQLYTIDAQKQYFELDIKEKECLEGRLNFVIKANSRKTKVPKVKTFEFHSNFLKRASSIFVDIAKPRQIVLSTNYSTSKDIESGGLAIVEAIAYCNMEQKPTDIIVFGNSAGHQNSESFALPVANLAMSKNCTERTVLLEILLNDGTSRILYVHEPDFGTFKTINVNLETAAASMTSDSLFDKVQNLLG</sequence>
<dbReference type="AlphaFoldDB" id="A0A914H6D8"/>
<evidence type="ECO:0000313" key="2">
    <source>
        <dbReference type="Proteomes" id="UP000887572"/>
    </source>
</evidence>
<proteinExistence type="predicted"/>
<organism evidence="2 3">
    <name type="scientific">Globodera rostochiensis</name>
    <name type="common">Golden nematode worm</name>
    <name type="synonym">Heterodera rostochiensis</name>
    <dbReference type="NCBI Taxonomy" id="31243"/>
    <lineage>
        <taxon>Eukaryota</taxon>
        <taxon>Metazoa</taxon>
        <taxon>Ecdysozoa</taxon>
        <taxon>Nematoda</taxon>
        <taxon>Chromadorea</taxon>
        <taxon>Rhabditida</taxon>
        <taxon>Tylenchina</taxon>
        <taxon>Tylenchomorpha</taxon>
        <taxon>Tylenchoidea</taxon>
        <taxon>Heteroderidae</taxon>
        <taxon>Heteroderinae</taxon>
        <taxon>Globodera</taxon>
    </lineage>
</organism>
<accession>A0A914H6D8</accession>
<keyword evidence="1" id="KW-0732">Signal</keyword>
<dbReference type="Proteomes" id="UP000887572">
    <property type="component" value="Unplaced"/>
</dbReference>
<dbReference type="WBParaSite" id="Gr19_v10_g14241.t1">
    <property type="protein sequence ID" value="Gr19_v10_g14241.t1"/>
    <property type="gene ID" value="Gr19_v10_g14241"/>
</dbReference>
<protein>
    <submittedName>
        <fullName evidence="3">Uncharacterized protein</fullName>
    </submittedName>
</protein>
<reference evidence="3" key="1">
    <citation type="submission" date="2022-11" db="UniProtKB">
        <authorList>
            <consortium name="WormBaseParasite"/>
        </authorList>
    </citation>
    <scope>IDENTIFICATION</scope>
</reference>